<accession>A0A543CM61</accession>
<dbReference type="InterPro" id="IPR008928">
    <property type="entry name" value="6-hairpin_glycosidase_sf"/>
</dbReference>
<name>A0A543CM61_9ACTN</name>
<feature type="chain" id="PRO_5039563726" description="GH15-like domain-containing protein" evidence="1">
    <location>
        <begin position="27"/>
        <end position="463"/>
    </location>
</feature>
<dbReference type="GO" id="GO:0005975">
    <property type="term" value="P:carbohydrate metabolic process"/>
    <property type="evidence" value="ECO:0007669"/>
    <property type="project" value="InterPro"/>
</dbReference>
<gene>
    <name evidence="3" type="ORF">FB559_3813</name>
</gene>
<evidence type="ECO:0000313" key="4">
    <source>
        <dbReference type="Proteomes" id="UP000316096"/>
    </source>
</evidence>
<protein>
    <recommendedName>
        <fullName evidence="2">GH15-like domain-containing protein</fullName>
    </recommendedName>
</protein>
<evidence type="ECO:0000313" key="3">
    <source>
        <dbReference type="EMBL" id="TQL98193.1"/>
    </source>
</evidence>
<evidence type="ECO:0000256" key="1">
    <source>
        <dbReference type="SAM" id="SignalP"/>
    </source>
</evidence>
<dbReference type="Proteomes" id="UP000316096">
    <property type="component" value="Unassembled WGS sequence"/>
</dbReference>
<dbReference type="RefSeq" id="WP_246121725.1">
    <property type="nucleotide sequence ID" value="NZ_VFOZ01000001.1"/>
</dbReference>
<dbReference type="AlphaFoldDB" id="A0A543CM61"/>
<dbReference type="EMBL" id="VFOZ01000001">
    <property type="protein sequence ID" value="TQL98193.1"/>
    <property type="molecule type" value="Genomic_DNA"/>
</dbReference>
<dbReference type="InterPro" id="IPR012341">
    <property type="entry name" value="6hp_glycosidase-like_sf"/>
</dbReference>
<dbReference type="Pfam" id="PF00723">
    <property type="entry name" value="Glyco_hydro_15"/>
    <property type="match status" value="1"/>
</dbReference>
<dbReference type="PANTHER" id="PTHR31616">
    <property type="entry name" value="TREHALASE"/>
    <property type="match status" value="1"/>
</dbReference>
<feature type="signal peptide" evidence="1">
    <location>
        <begin position="1"/>
        <end position="26"/>
    </location>
</feature>
<dbReference type="InterPro" id="IPR011613">
    <property type="entry name" value="GH15-like"/>
</dbReference>
<evidence type="ECO:0000259" key="2">
    <source>
        <dbReference type="Pfam" id="PF00723"/>
    </source>
</evidence>
<proteinExistence type="predicted"/>
<dbReference type="PANTHER" id="PTHR31616:SF0">
    <property type="entry name" value="GLUCAN 1,4-ALPHA-GLUCOSIDASE"/>
    <property type="match status" value="1"/>
</dbReference>
<keyword evidence="4" id="KW-1185">Reference proteome</keyword>
<dbReference type="Gene3D" id="1.50.10.10">
    <property type="match status" value="1"/>
</dbReference>
<dbReference type="GO" id="GO:0004553">
    <property type="term" value="F:hydrolase activity, hydrolyzing O-glycosyl compounds"/>
    <property type="evidence" value="ECO:0007669"/>
    <property type="project" value="TreeGrafter"/>
</dbReference>
<keyword evidence="1" id="KW-0732">Signal</keyword>
<comment type="caution">
    <text evidence="3">The sequence shown here is derived from an EMBL/GenBank/DDBJ whole genome shotgun (WGS) entry which is preliminary data.</text>
</comment>
<dbReference type="SUPFAM" id="SSF48208">
    <property type="entry name" value="Six-hairpin glycosidases"/>
    <property type="match status" value="1"/>
</dbReference>
<feature type="domain" description="GH15-like" evidence="2">
    <location>
        <begin position="141"/>
        <end position="326"/>
    </location>
</feature>
<reference evidence="3 4" key="1">
    <citation type="submission" date="2019-06" db="EMBL/GenBank/DDBJ databases">
        <title>Sequencing the genomes of 1000 actinobacteria strains.</title>
        <authorList>
            <person name="Klenk H.-P."/>
        </authorList>
    </citation>
    <scope>NUCLEOTIDE SEQUENCE [LARGE SCALE GENOMIC DNA]</scope>
    <source>
        <strain evidence="3 4">DSM 102200</strain>
    </source>
</reference>
<sequence length="463" mass="48669">MSKNKARDVRRVASFLLVAALAATCAATMPDNDGPAWSSPGLIGNGGWPFSRAAILPEEAENASYIPGSSVLGLPGGKARLIPFGLNTPVTLSRSDPRVAEAVHADQAWLADGAVPGGTPAERDASSRALLDLRMLTLPNGASTASWYASWNYMWPRDGAFTAAAFAVTGHGEEAQRVLYFLARAQDHGGLWAARYRPDGTAVADGREVQLDSLGWVLWATWFLHQTDPQAANMTTLWPMVRRAADRAADSLRSDGMPPPSPDYWERSTSREQLPHAATLGVCAPILAGLRAAAALATDRGETEEAQRWHRSAERLAQGIERRFAPYGYPRSPIPGGLLDSSVTFLAPPFAPSSAAVLSAVTATGNRLRLPGGGVVPGEGYGAQVAWTPETGLFALSAAASGDLLGAQSWLTWLIGHRTSLGSFPEKVDGRGAQAGVAPLGWTSALVVLALTAGQTALPSPPA</sequence>
<organism evidence="3 4">
    <name type="scientific">Actinoallomurus bryophytorum</name>
    <dbReference type="NCBI Taxonomy" id="1490222"/>
    <lineage>
        <taxon>Bacteria</taxon>
        <taxon>Bacillati</taxon>
        <taxon>Actinomycetota</taxon>
        <taxon>Actinomycetes</taxon>
        <taxon>Streptosporangiales</taxon>
        <taxon>Thermomonosporaceae</taxon>
        <taxon>Actinoallomurus</taxon>
    </lineage>
</organism>